<comment type="caution">
    <text evidence="2">The sequence shown here is derived from an EMBL/GenBank/DDBJ whole genome shotgun (WGS) entry which is preliminary data.</text>
</comment>
<name>A0A848LI61_9BACT</name>
<feature type="signal peptide" evidence="1">
    <location>
        <begin position="1"/>
        <end position="21"/>
    </location>
</feature>
<sequence length="74" mass="7869">MKKKLMMGLLGLMMGAGAAFATATVGSEEAAAMPCCSSCDSAYEYCISNCTDSTCYDTCESRYLRCSGYCSYSC</sequence>
<organism evidence="2 3">
    <name type="scientific">Pyxidicoccus fallax</name>
    <dbReference type="NCBI Taxonomy" id="394095"/>
    <lineage>
        <taxon>Bacteria</taxon>
        <taxon>Pseudomonadati</taxon>
        <taxon>Myxococcota</taxon>
        <taxon>Myxococcia</taxon>
        <taxon>Myxococcales</taxon>
        <taxon>Cystobacterineae</taxon>
        <taxon>Myxococcaceae</taxon>
        <taxon>Pyxidicoccus</taxon>
    </lineage>
</organism>
<accession>A0A848LI61</accession>
<keyword evidence="3" id="KW-1185">Reference proteome</keyword>
<evidence type="ECO:0000313" key="2">
    <source>
        <dbReference type="EMBL" id="NMO17404.1"/>
    </source>
</evidence>
<gene>
    <name evidence="2" type="ORF">HG543_21435</name>
</gene>
<evidence type="ECO:0000256" key="1">
    <source>
        <dbReference type="SAM" id="SignalP"/>
    </source>
</evidence>
<keyword evidence="1" id="KW-0732">Signal</keyword>
<dbReference type="Proteomes" id="UP000518300">
    <property type="component" value="Unassembled WGS sequence"/>
</dbReference>
<dbReference type="RefSeq" id="WP_169346686.1">
    <property type="nucleotide sequence ID" value="NZ_JABBJJ010000097.1"/>
</dbReference>
<feature type="chain" id="PRO_5032796985" evidence="1">
    <location>
        <begin position="22"/>
        <end position="74"/>
    </location>
</feature>
<evidence type="ECO:0000313" key="3">
    <source>
        <dbReference type="Proteomes" id="UP000518300"/>
    </source>
</evidence>
<protein>
    <submittedName>
        <fullName evidence="2">Uncharacterized protein</fullName>
    </submittedName>
</protein>
<reference evidence="2 3" key="1">
    <citation type="submission" date="2020-04" db="EMBL/GenBank/DDBJ databases">
        <title>Draft genome of Pyxidicoccus fallax type strain.</title>
        <authorList>
            <person name="Whitworth D.E."/>
        </authorList>
    </citation>
    <scope>NUCLEOTIDE SEQUENCE [LARGE SCALE GENOMIC DNA]</scope>
    <source>
        <strain evidence="2 3">DSM 14698</strain>
    </source>
</reference>
<proteinExistence type="predicted"/>
<dbReference type="EMBL" id="JABBJJ010000097">
    <property type="protein sequence ID" value="NMO17404.1"/>
    <property type="molecule type" value="Genomic_DNA"/>
</dbReference>
<dbReference type="AlphaFoldDB" id="A0A848LI61"/>